<sequence>SNLTATVSNLIATAIFNLTGAKHTAVWELRWEPITLDVNGVGTPKPQIIWAIEEDKRTHVNFKALNDIFNSMDPHEFTEYENTNYL</sequence>
<dbReference type="Proteomes" id="UP000593577">
    <property type="component" value="Unassembled WGS sequence"/>
</dbReference>
<name>A0A7J8XP75_GOSAI</name>
<reference evidence="1 2" key="1">
    <citation type="journal article" date="2019" name="Genome Biol. Evol.">
        <title>Insights into the evolution of the New World diploid cottons (Gossypium, subgenus Houzingenia) based on genome sequencing.</title>
        <authorList>
            <person name="Grover C.E."/>
            <person name="Arick M.A. 2nd"/>
            <person name="Thrash A."/>
            <person name="Conover J.L."/>
            <person name="Sanders W.S."/>
            <person name="Peterson D.G."/>
            <person name="Frelichowski J.E."/>
            <person name="Scheffler J.A."/>
            <person name="Scheffler B.E."/>
            <person name="Wendel J.F."/>
        </authorList>
    </citation>
    <scope>NUCLEOTIDE SEQUENCE [LARGE SCALE GENOMIC DNA]</scope>
    <source>
        <strain evidence="1">185</strain>
        <tissue evidence="1">Leaf</tissue>
    </source>
</reference>
<evidence type="ECO:0000313" key="2">
    <source>
        <dbReference type="Proteomes" id="UP000593577"/>
    </source>
</evidence>
<protein>
    <submittedName>
        <fullName evidence="1">Uncharacterized protein</fullName>
    </submittedName>
</protein>
<dbReference type="EMBL" id="JABFAA010000008">
    <property type="protein sequence ID" value="MBA0688870.1"/>
    <property type="molecule type" value="Genomic_DNA"/>
</dbReference>
<comment type="caution">
    <text evidence="1">The sequence shown here is derived from an EMBL/GenBank/DDBJ whole genome shotgun (WGS) entry which is preliminary data.</text>
</comment>
<dbReference type="AlphaFoldDB" id="A0A7J8XP75"/>
<proteinExistence type="predicted"/>
<gene>
    <name evidence="1" type="ORF">Goari_006633</name>
</gene>
<keyword evidence="2" id="KW-1185">Reference proteome</keyword>
<organism evidence="1 2">
    <name type="scientific">Gossypium aridum</name>
    <name type="common">American cotton</name>
    <name type="synonym">Erioxylum aridum</name>
    <dbReference type="NCBI Taxonomy" id="34290"/>
    <lineage>
        <taxon>Eukaryota</taxon>
        <taxon>Viridiplantae</taxon>
        <taxon>Streptophyta</taxon>
        <taxon>Embryophyta</taxon>
        <taxon>Tracheophyta</taxon>
        <taxon>Spermatophyta</taxon>
        <taxon>Magnoliopsida</taxon>
        <taxon>eudicotyledons</taxon>
        <taxon>Gunneridae</taxon>
        <taxon>Pentapetalae</taxon>
        <taxon>rosids</taxon>
        <taxon>malvids</taxon>
        <taxon>Malvales</taxon>
        <taxon>Malvaceae</taxon>
        <taxon>Malvoideae</taxon>
        <taxon>Gossypium</taxon>
    </lineage>
</organism>
<feature type="non-terminal residue" evidence="1">
    <location>
        <position position="1"/>
    </location>
</feature>
<evidence type="ECO:0000313" key="1">
    <source>
        <dbReference type="EMBL" id="MBA0688870.1"/>
    </source>
</evidence>
<accession>A0A7J8XP75</accession>